<accession>A0ABP1G0Q5</accession>
<dbReference type="PANTHER" id="PTHR13318">
    <property type="entry name" value="PARTNER OF PAIRED, ISOFORM B-RELATED"/>
    <property type="match status" value="1"/>
</dbReference>
<dbReference type="SUPFAM" id="SSF52047">
    <property type="entry name" value="RNI-like"/>
    <property type="match status" value="1"/>
</dbReference>
<dbReference type="InterPro" id="IPR006553">
    <property type="entry name" value="Leu-rich_rpt_Cys-con_subtyp"/>
</dbReference>
<dbReference type="SMART" id="SM00367">
    <property type="entry name" value="LRR_CC"/>
    <property type="match status" value="8"/>
</dbReference>
<comment type="caution">
    <text evidence="4">The sequence shown here is derived from an EMBL/GenBank/DDBJ whole genome shotgun (WGS) entry which is preliminary data.</text>
</comment>
<dbReference type="InterPro" id="IPR032675">
    <property type="entry name" value="LRR_dom_sf"/>
</dbReference>
<reference evidence="4 5" key="1">
    <citation type="submission" date="2024-06" db="EMBL/GenBank/DDBJ databases">
        <authorList>
            <person name="Kraege A."/>
            <person name="Thomma B."/>
        </authorList>
    </citation>
    <scope>NUCLEOTIDE SEQUENCE [LARGE SCALE GENOMIC DNA]</scope>
</reference>
<keyword evidence="5" id="KW-1185">Reference proteome</keyword>
<evidence type="ECO:0000256" key="2">
    <source>
        <dbReference type="SAM" id="MobiDB-lite"/>
    </source>
</evidence>
<proteinExistence type="predicted"/>
<feature type="domain" description="F-box/LRR-repeat protein 15-like leucin rich repeat" evidence="3">
    <location>
        <begin position="210"/>
        <end position="407"/>
    </location>
</feature>
<evidence type="ECO:0000313" key="4">
    <source>
        <dbReference type="EMBL" id="CAL5223987.1"/>
    </source>
</evidence>
<feature type="region of interest" description="Disordered" evidence="2">
    <location>
        <begin position="115"/>
        <end position="135"/>
    </location>
</feature>
<name>A0ABP1G0Q5_9CHLO</name>
<dbReference type="SUPFAM" id="SSF81383">
    <property type="entry name" value="F-box domain"/>
    <property type="match status" value="1"/>
</dbReference>
<dbReference type="InterPro" id="IPR057207">
    <property type="entry name" value="FBXL15_LRR"/>
</dbReference>
<dbReference type="EMBL" id="CAXHTA020000009">
    <property type="protein sequence ID" value="CAL5223987.1"/>
    <property type="molecule type" value="Genomic_DNA"/>
</dbReference>
<dbReference type="Gene3D" id="3.80.10.10">
    <property type="entry name" value="Ribonuclease Inhibitor"/>
    <property type="match status" value="2"/>
</dbReference>
<protein>
    <submittedName>
        <fullName evidence="4">G6599 protein</fullName>
    </submittedName>
</protein>
<dbReference type="InterPro" id="IPR036047">
    <property type="entry name" value="F-box-like_dom_sf"/>
</dbReference>
<organism evidence="4 5">
    <name type="scientific">Coccomyxa viridis</name>
    <dbReference type="NCBI Taxonomy" id="1274662"/>
    <lineage>
        <taxon>Eukaryota</taxon>
        <taxon>Viridiplantae</taxon>
        <taxon>Chlorophyta</taxon>
        <taxon>core chlorophytes</taxon>
        <taxon>Trebouxiophyceae</taxon>
        <taxon>Trebouxiophyceae incertae sedis</taxon>
        <taxon>Coccomyxaceae</taxon>
        <taxon>Coccomyxa</taxon>
    </lineage>
</organism>
<comment type="subcellular location">
    <subcellularLocation>
        <location evidence="1">Cytoplasm</location>
        <location evidence="1">Cytoskeleton</location>
        <location evidence="1">Cilium axoneme</location>
    </subcellularLocation>
</comment>
<gene>
    <name evidence="4" type="primary">g6599</name>
    <name evidence="4" type="ORF">VP750_LOCUS5646</name>
</gene>
<evidence type="ECO:0000313" key="5">
    <source>
        <dbReference type="Proteomes" id="UP001497392"/>
    </source>
</evidence>
<sequence length="449" mass="48085">MTQNNTDVVAMEDTLDKARQLRDEMVRECLLPSGSPARHIHKIYPEADSEALPDAVEHLLGACSACNLHTAIALVSKMRAMGIEASCKQLVMQPSVALERRKQQQSRQQIAYAAWPPSGARSEAGKPRGSKHRQDYPGWPSLPADILLQVAALVPDADVHVMACASASWRDALNRDIHSMSFTWAARDPRHGHVCAVNRVVQGAAVMFQNLHTVGLRRATHLQDRALAALAAANGPRLKDVDLSGCQLVTDLGIRALTSSCRNLESVNVSSCYELSDAAFESLGTCSGLRSLDACGCEQLTDAGLQALAQGARDLRKVNLGWCEGVTEEGVRGLAHCCSNLEVLDLCGCVKVRDMGVVAVALNCSKLTALGLHCCRRLTDASMAACALKLRHLSSLNISGCLSMSPAAVQAVIDANPGLHTCRSLQRTVIIGGCLSLLEVSCCCKRSFS</sequence>
<dbReference type="PANTHER" id="PTHR13318:SF95">
    <property type="entry name" value="F-BOX PROTEIN YLR352W"/>
    <property type="match status" value="1"/>
</dbReference>
<dbReference type="Proteomes" id="UP001497392">
    <property type="component" value="Unassembled WGS sequence"/>
</dbReference>
<evidence type="ECO:0000259" key="3">
    <source>
        <dbReference type="Pfam" id="PF25372"/>
    </source>
</evidence>
<evidence type="ECO:0000256" key="1">
    <source>
        <dbReference type="ARBA" id="ARBA00004430"/>
    </source>
</evidence>
<dbReference type="Pfam" id="PF25372">
    <property type="entry name" value="DUF7885"/>
    <property type="match status" value="1"/>
</dbReference>